<protein>
    <submittedName>
        <fullName evidence="1">Uncharacterized protein</fullName>
    </submittedName>
</protein>
<accession>A0A0J6Y4U9</accession>
<evidence type="ECO:0000313" key="2">
    <source>
        <dbReference type="Proteomes" id="UP000054565"/>
    </source>
</evidence>
<gene>
    <name evidence="1" type="ORF">CIRG_02173</name>
</gene>
<organism evidence="1 2">
    <name type="scientific">Coccidioides immitis RMSCC 2394</name>
    <dbReference type="NCBI Taxonomy" id="404692"/>
    <lineage>
        <taxon>Eukaryota</taxon>
        <taxon>Fungi</taxon>
        <taxon>Dikarya</taxon>
        <taxon>Ascomycota</taxon>
        <taxon>Pezizomycotina</taxon>
        <taxon>Eurotiomycetes</taxon>
        <taxon>Eurotiomycetidae</taxon>
        <taxon>Onygenales</taxon>
        <taxon>Onygenaceae</taxon>
        <taxon>Coccidioides</taxon>
    </lineage>
</organism>
<evidence type="ECO:0000313" key="1">
    <source>
        <dbReference type="EMBL" id="KMP02034.1"/>
    </source>
</evidence>
<proteinExistence type="predicted"/>
<sequence>MESREGCGKSFLSLHSPGLVPAQLKDCVASMQQCRAGSPDGHGSSILQFSFLLLATGDLQGTARFCTQHHVSKHQQLTWSSSAAAFVPISGKWRHDERALHLRCRNAATSSLGRWSEGTVSLIQSLLPSGVIPWLPGPNTASPPWSQFSISCGRLGTG</sequence>
<dbReference type="AlphaFoldDB" id="A0A0J6Y4U9"/>
<reference evidence="2" key="1">
    <citation type="journal article" date="2010" name="Genome Res.">
        <title>Population genomic sequencing of Coccidioides fungi reveals recent hybridization and transposon control.</title>
        <authorList>
            <person name="Neafsey D.E."/>
            <person name="Barker B.M."/>
            <person name="Sharpton T.J."/>
            <person name="Stajich J.E."/>
            <person name="Park D.J."/>
            <person name="Whiston E."/>
            <person name="Hung C.-Y."/>
            <person name="McMahan C."/>
            <person name="White J."/>
            <person name="Sykes S."/>
            <person name="Heiman D."/>
            <person name="Young S."/>
            <person name="Zeng Q."/>
            <person name="Abouelleil A."/>
            <person name="Aftuck L."/>
            <person name="Bessette D."/>
            <person name="Brown A."/>
            <person name="FitzGerald M."/>
            <person name="Lui A."/>
            <person name="Macdonald J.P."/>
            <person name="Priest M."/>
            <person name="Orbach M.J."/>
            <person name="Galgiani J.N."/>
            <person name="Kirkland T.N."/>
            <person name="Cole G.T."/>
            <person name="Birren B.W."/>
            <person name="Henn M.R."/>
            <person name="Taylor J.W."/>
            <person name="Rounsley S.D."/>
        </authorList>
    </citation>
    <scope>NUCLEOTIDE SEQUENCE [LARGE SCALE GENOMIC DNA]</scope>
    <source>
        <strain evidence="2">RMSCC 2394</strain>
    </source>
</reference>
<dbReference type="EMBL" id="DS028093">
    <property type="protein sequence ID" value="KMP02034.1"/>
    <property type="molecule type" value="Genomic_DNA"/>
</dbReference>
<name>A0A0J6Y4U9_COCIT</name>
<dbReference type="Proteomes" id="UP000054565">
    <property type="component" value="Unassembled WGS sequence"/>
</dbReference>